<dbReference type="GO" id="GO:0005886">
    <property type="term" value="C:plasma membrane"/>
    <property type="evidence" value="ECO:0007669"/>
    <property type="project" value="InterPro"/>
</dbReference>
<proteinExistence type="inferred from homology"/>
<evidence type="ECO:0000256" key="3">
    <source>
        <dbReference type="ARBA" id="ARBA00022692"/>
    </source>
</evidence>
<dbReference type="GO" id="GO:0017003">
    <property type="term" value="P:protein-heme linkage"/>
    <property type="evidence" value="ECO:0007669"/>
    <property type="project" value="InterPro"/>
</dbReference>
<keyword evidence="8" id="KW-0472">Membrane</keyword>
<dbReference type="GO" id="GO:0020037">
    <property type="term" value="F:heme binding"/>
    <property type="evidence" value="ECO:0007669"/>
    <property type="project" value="InterPro"/>
</dbReference>
<evidence type="ECO:0000256" key="7">
    <source>
        <dbReference type="ARBA" id="ARBA00023004"/>
    </source>
</evidence>
<dbReference type="Gene3D" id="2.40.50.140">
    <property type="entry name" value="Nucleic acid-binding proteins"/>
    <property type="match status" value="1"/>
</dbReference>
<keyword evidence="5" id="KW-0201">Cytochrome c-type biogenesis</keyword>
<evidence type="ECO:0000256" key="1">
    <source>
        <dbReference type="ARBA" id="ARBA00004370"/>
    </source>
</evidence>
<dbReference type="PANTHER" id="PTHR34128:SF2">
    <property type="entry name" value="CYTOCHROME C-TYPE BIOGENESIS PROTEIN CCME HOMOLOG, MITOCHONDRIAL"/>
    <property type="match status" value="1"/>
</dbReference>
<dbReference type="InterPro" id="IPR012340">
    <property type="entry name" value="NA-bd_OB-fold"/>
</dbReference>
<keyword evidence="7" id="KW-0408">Iron</keyword>
<keyword evidence="3" id="KW-0812">Transmembrane</keyword>
<dbReference type="InterPro" id="IPR036127">
    <property type="entry name" value="CcmE-like_sf"/>
</dbReference>
<dbReference type="Pfam" id="PF03100">
    <property type="entry name" value="CcmE"/>
    <property type="match status" value="1"/>
</dbReference>
<sequence length="151" mass="16952">MKPRNQRILAFALVALGIIVAATLTFRAFQENMMFFIGISDVVNEKNIPFNRDFRVGGLVVDKSVSRESDTLNVTFILTDNFNTLEVHYQGILPDLFREGQGIIAHGRLNNLGVFEAKTVLAKHDENYMPPEVAESLKEHVIEKTSITDST</sequence>
<accession>A0A381RH30</accession>
<organism evidence="9">
    <name type="scientific">marine metagenome</name>
    <dbReference type="NCBI Taxonomy" id="408172"/>
    <lineage>
        <taxon>unclassified sequences</taxon>
        <taxon>metagenomes</taxon>
        <taxon>ecological metagenomes</taxon>
    </lineage>
</organism>
<reference evidence="9" key="1">
    <citation type="submission" date="2018-05" db="EMBL/GenBank/DDBJ databases">
        <authorList>
            <person name="Lanie J.A."/>
            <person name="Ng W.-L."/>
            <person name="Kazmierczak K.M."/>
            <person name="Andrzejewski T.M."/>
            <person name="Davidsen T.M."/>
            <person name="Wayne K.J."/>
            <person name="Tettelin H."/>
            <person name="Glass J.I."/>
            <person name="Rusch D."/>
            <person name="Podicherti R."/>
            <person name="Tsui H.-C.T."/>
            <person name="Winkler M.E."/>
        </authorList>
    </citation>
    <scope>NUCLEOTIDE SEQUENCE</scope>
</reference>
<gene>
    <name evidence="9" type="ORF">METZ01_LOCUS42041</name>
</gene>
<dbReference type="GO" id="GO:0017004">
    <property type="term" value="P:cytochrome complex assembly"/>
    <property type="evidence" value="ECO:0007669"/>
    <property type="project" value="UniProtKB-KW"/>
</dbReference>
<evidence type="ECO:0000256" key="2">
    <source>
        <dbReference type="ARBA" id="ARBA00022617"/>
    </source>
</evidence>
<dbReference type="InterPro" id="IPR004329">
    <property type="entry name" value="CcmE"/>
</dbReference>
<protein>
    <recommendedName>
        <fullName evidence="10">Cytochrome c-type biogenesis protein CcmE</fullName>
    </recommendedName>
</protein>
<dbReference type="NCBIfam" id="NF009727">
    <property type="entry name" value="PRK13254.1-1"/>
    <property type="match status" value="1"/>
</dbReference>
<comment type="subcellular location">
    <subcellularLocation>
        <location evidence="1">Membrane</location>
    </subcellularLocation>
</comment>
<keyword evidence="2" id="KW-0349">Heme</keyword>
<evidence type="ECO:0008006" key="10">
    <source>
        <dbReference type="Google" id="ProtNLM"/>
    </source>
</evidence>
<evidence type="ECO:0000256" key="8">
    <source>
        <dbReference type="ARBA" id="ARBA00023136"/>
    </source>
</evidence>
<evidence type="ECO:0000313" key="9">
    <source>
        <dbReference type="EMBL" id="SUZ89187.1"/>
    </source>
</evidence>
<evidence type="ECO:0000256" key="6">
    <source>
        <dbReference type="ARBA" id="ARBA00022989"/>
    </source>
</evidence>
<dbReference type="GO" id="GO:0046872">
    <property type="term" value="F:metal ion binding"/>
    <property type="evidence" value="ECO:0007669"/>
    <property type="project" value="UniProtKB-KW"/>
</dbReference>
<keyword evidence="6" id="KW-1133">Transmembrane helix</keyword>
<dbReference type="PANTHER" id="PTHR34128">
    <property type="entry name" value="CYTOCHROME C-TYPE BIOGENESIS PROTEIN CCME HOMOLOG, MITOCHONDRIAL"/>
    <property type="match status" value="1"/>
</dbReference>
<keyword evidence="4" id="KW-0479">Metal-binding</keyword>
<dbReference type="HAMAP" id="MF_01959">
    <property type="entry name" value="CcmE"/>
    <property type="match status" value="1"/>
</dbReference>
<dbReference type="NCBIfam" id="NF009729">
    <property type="entry name" value="PRK13254.1-3"/>
    <property type="match status" value="1"/>
</dbReference>
<dbReference type="AlphaFoldDB" id="A0A381RH30"/>
<dbReference type="SUPFAM" id="SSF82093">
    <property type="entry name" value="Heme chaperone CcmE"/>
    <property type="match status" value="1"/>
</dbReference>
<evidence type="ECO:0000256" key="4">
    <source>
        <dbReference type="ARBA" id="ARBA00022723"/>
    </source>
</evidence>
<evidence type="ECO:0000256" key="5">
    <source>
        <dbReference type="ARBA" id="ARBA00022748"/>
    </source>
</evidence>
<name>A0A381RH30_9ZZZZ</name>
<dbReference type="EMBL" id="UINC01001808">
    <property type="protein sequence ID" value="SUZ89187.1"/>
    <property type="molecule type" value="Genomic_DNA"/>
</dbReference>